<dbReference type="GO" id="GO:0016301">
    <property type="term" value="F:kinase activity"/>
    <property type="evidence" value="ECO:0007669"/>
    <property type="project" value="UniProtKB-KW"/>
</dbReference>
<dbReference type="CDD" id="cd05121">
    <property type="entry name" value="ABC1_ADCK3-like"/>
    <property type="match status" value="1"/>
</dbReference>
<gene>
    <name evidence="4" type="ORF">GUITHDRAFT_175425</name>
</gene>
<dbReference type="RefSeq" id="XP_005827739.1">
    <property type="nucleotide sequence ID" value="XM_005827682.1"/>
</dbReference>
<evidence type="ECO:0000256" key="2">
    <source>
        <dbReference type="SAM" id="SignalP"/>
    </source>
</evidence>
<dbReference type="OrthoDB" id="427480at2759"/>
<dbReference type="GeneID" id="17297304"/>
<dbReference type="Proteomes" id="UP000011087">
    <property type="component" value="Unassembled WGS sequence"/>
</dbReference>
<evidence type="ECO:0000256" key="1">
    <source>
        <dbReference type="ARBA" id="ARBA00009670"/>
    </source>
</evidence>
<evidence type="ECO:0000259" key="3">
    <source>
        <dbReference type="Pfam" id="PF03109"/>
    </source>
</evidence>
<keyword evidence="2" id="KW-0732">Signal</keyword>
<protein>
    <submittedName>
        <fullName evidence="4">ABC-1 like protein kinase</fullName>
    </submittedName>
</protein>
<organism evidence="4">
    <name type="scientific">Guillardia theta (strain CCMP2712)</name>
    <name type="common">Cryptophyte</name>
    <dbReference type="NCBI Taxonomy" id="905079"/>
    <lineage>
        <taxon>Eukaryota</taxon>
        <taxon>Cryptophyceae</taxon>
        <taxon>Pyrenomonadales</taxon>
        <taxon>Geminigeraceae</taxon>
        <taxon>Guillardia</taxon>
    </lineage>
</organism>
<dbReference type="HOGENOM" id="CLU_532619_0_0_1"/>
<keyword evidence="4" id="KW-0808">Transferase</keyword>
<reference evidence="4 6" key="1">
    <citation type="journal article" date="2012" name="Nature">
        <title>Algal genomes reveal evolutionary mosaicism and the fate of nucleomorphs.</title>
        <authorList>
            <consortium name="DOE Joint Genome Institute"/>
            <person name="Curtis B.A."/>
            <person name="Tanifuji G."/>
            <person name="Burki F."/>
            <person name="Gruber A."/>
            <person name="Irimia M."/>
            <person name="Maruyama S."/>
            <person name="Arias M.C."/>
            <person name="Ball S.G."/>
            <person name="Gile G.H."/>
            <person name="Hirakawa Y."/>
            <person name="Hopkins J.F."/>
            <person name="Kuo A."/>
            <person name="Rensing S.A."/>
            <person name="Schmutz J."/>
            <person name="Symeonidi A."/>
            <person name="Elias M."/>
            <person name="Eveleigh R.J."/>
            <person name="Herman E.K."/>
            <person name="Klute M.J."/>
            <person name="Nakayama T."/>
            <person name="Obornik M."/>
            <person name="Reyes-Prieto A."/>
            <person name="Armbrust E.V."/>
            <person name="Aves S.J."/>
            <person name="Beiko R.G."/>
            <person name="Coutinho P."/>
            <person name="Dacks J.B."/>
            <person name="Durnford D.G."/>
            <person name="Fast N.M."/>
            <person name="Green B.R."/>
            <person name="Grisdale C.J."/>
            <person name="Hempel F."/>
            <person name="Henrissat B."/>
            <person name="Hoppner M.P."/>
            <person name="Ishida K."/>
            <person name="Kim E."/>
            <person name="Koreny L."/>
            <person name="Kroth P.G."/>
            <person name="Liu Y."/>
            <person name="Malik S.B."/>
            <person name="Maier U.G."/>
            <person name="McRose D."/>
            <person name="Mock T."/>
            <person name="Neilson J.A."/>
            <person name="Onodera N.T."/>
            <person name="Poole A.M."/>
            <person name="Pritham E.J."/>
            <person name="Richards T.A."/>
            <person name="Rocap G."/>
            <person name="Roy S.W."/>
            <person name="Sarai C."/>
            <person name="Schaack S."/>
            <person name="Shirato S."/>
            <person name="Slamovits C.H."/>
            <person name="Spencer D.F."/>
            <person name="Suzuki S."/>
            <person name="Worden A.Z."/>
            <person name="Zauner S."/>
            <person name="Barry K."/>
            <person name="Bell C."/>
            <person name="Bharti A.K."/>
            <person name="Crow J.A."/>
            <person name="Grimwood J."/>
            <person name="Kramer R."/>
            <person name="Lindquist E."/>
            <person name="Lucas S."/>
            <person name="Salamov A."/>
            <person name="McFadden G.I."/>
            <person name="Lane C.E."/>
            <person name="Keeling P.J."/>
            <person name="Gray M.W."/>
            <person name="Grigoriev I.V."/>
            <person name="Archibald J.M."/>
        </authorList>
    </citation>
    <scope>NUCLEOTIDE SEQUENCE</scope>
    <source>
        <strain evidence="4 6">CCMP2712</strain>
    </source>
</reference>
<dbReference type="PaxDb" id="55529-EKX40759"/>
<dbReference type="PANTHER" id="PTHR10566:SF113">
    <property type="entry name" value="PROTEIN ACTIVITY OF BC1 COMPLEX KINASE 7, CHLOROPLASTIC"/>
    <property type="match status" value="1"/>
</dbReference>
<dbReference type="InterPro" id="IPR011009">
    <property type="entry name" value="Kinase-like_dom_sf"/>
</dbReference>
<proteinExistence type="inferred from homology"/>
<keyword evidence="6" id="KW-1185">Reference proteome</keyword>
<dbReference type="EnsemblProtists" id="EKX40759">
    <property type="protein sequence ID" value="EKX40759"/>
    <property type="gene ID" value="GUITHDRAFT_175425"/>
</dbReference>
<dbReference type="InterPro" id="IPR004147">
    <property type="entry name" value="ABC1_dom"/>
</dbReference>
<feature type="domain" description="ABC1 atypical kinase-like" evidence="3">
    <location>
        <begin position="309"/>
        <end position="479"/>
    </location>
</feature>
<dbReference type="Pfam" id="PF03109">
    <property type="entry name" value="ABC1"/>
    <property type="match status" value="1"/>
</dbReference>
<keyword evidence="4" id="KW-0418">Kinase</keyword>
<reference evidence="6" key="2">
    <citation type="submission" date="2012-11" db="EMBL/GenBank/DDBJ databases">
        <authorList>
            <person name="Kuo A."/>
            <person name="Curtis B.A."/>
            <person name="Tanifuji G."/>
            <person name="Burki F."/>
            <person name="Gruber A."/>
            <person name="Irimia M."/>
            <person name="Maruyama S."/>
            <person name="Arias M.C."/>
            <person name="Ball S.G."/>
            <person name="Gile G.H."/>
            <person name="Hirakawa Y."/>
            <person name="Hopkins J.F."/>
            <person name="Rensing S.A."/>
            <person name="Schmutz J."/>
            <person name="Symeonidi A."/>
            <person name="Elias M."/>
            <person name="Eveleigh R.J."/>
            <person name="Herman E.K."/>
            <person name="Klute M.J."/>
            <person name="Nakayama T."/>
            <person name="Obornik M."/>
            <person name="Reyes-Prieto A."/>
            <person name="Armbrust E.V."/>
            <person name="Aves S.J."/>
            <person name="Beiko R.G."/>
            <person name="Coutinho P."/>
            <person name="Dacks J.B."/>
            <person name="Durnford D.G."/>
            <person name="Fast N.M."/>
            <person name="Green B.R."/>
            <person name="Grisdale C."/>
            <person name="Hempe F."/>
            <person name="Henrissat B."/>
            <person name="Hoppner M.P."/>
            <person name="Ishida K.-I."/>
            <person name="Kim E."/>
            <person name="Koreny L."/>
            <person name="Kroth P.G."/>
            <person name="Liu Y."/>
            <person name="Malik S.-B."/>
            <person name="Maier U.G."/>
            <person name="McRose D."/>
            <person name="Mock T."/>
            <person name="Neilson J.A."/>
            <person name="Onodera N.T."/>
            <person name="Poole A.M."/>
            <person name="Pritham E.J."/>
            <person name="Richards T.A."/>
            <person name="Rocap G."/>
            <person name="Roy S.W."/>
            <person name="Sarai C."/>
            <person name="Schaack S."/>
            <person name="Shirato S."/>
            <person name="Slamovits C.H."/>
            <person name="Spencer D.F."/>
            <person name="Suzuki S."/>
            <person name="Worden A.Z."/>
            <person name="Zauner S."/>
            <person name="Barry K."/>
            <person name="Bell C."/>
            <person name="Bharti A.K."/>
            <person name="Crow J.A."/>
            <person name="Grimwood J."/>
            <person name="Kramer R."/>
            <person name="Lindquist E."/>
            <person name="Lucas S."/>
            <person name="Salamov A."/>
            <person name="McFadden G.I."/>
            <person name="Lane C.E."/>
            <person name="Keeling P.J."/>
            <person name="Gray M.W."/>
            <person name="Grigoriev I.V."/>
            <person name="Archibald J.M."/>
        </authorList>
    </citation>
    <scope>NUCLEOTIDE SEQUENCE</scope>
    <source>
        <strain evidence="6">CCMP2712</strain>
    </source>
</reference>
<dbReference type="EMBL" id="JH993029">
    <property type="protein sequence ID" value="EKX40759.1"/>
    <property type="molecule type" value="Genomic_DNA"/>
</dbReference>
<name>L1IY06_GUITC</name>
<comment type="similarity">
    <text evidence="1">Belongs to the protein kinase superfamily. ADCK protein kinase family.</text>
</comment>
<dbReference type="SUPFAM" id="SSF56112">
    <property type="entry name" value="Protein kinase-like (PK-like)"/>
    <property type="match status" value="1"/>
</dbReference>
<sequence>MFPAAMPWRSSLVCIALAAMSLVPTAQSFTSTPTLQLRHMERRVAMARGGARVRRGRCRLSALQDPRVHLVDGREEGEEGAMIEGKLVPQMKRAWKPWTEVEIPSWLLEEMYEDRTFDARTHMVMGEKEKEEEKEEEDRAKADSPYISEVFLKEGGLERFLDEEAKRVKGTEGGMPFPAMVVREGRIEEAARGEVRGGEERRRRARSGGRLFAKDFLTYSPSEIKAYYDRNPIPVLVRLLEVGVPVGKWLLNVALDLLMSRKGKELRKQRARELRRVLADAGPTSIKIGQALSNRPDVVPAEYMEELQQLQDNVGAFATEEAMAIIEEESGRSVEELFEFFSPEPVASASLGQVYRARLHRGAAGAAGAAGEGRDVAVKVQRPGLTQTMPIDMYILRGMAGVAKRSMKLRSDLSAILDEFAERLFEEVDYRQEARNARRFKELYGEISGLVVPEVEEELCTRRVMVMEWIEGAKPPWAETQEERRKVTATEEERKNCSMMVSFMLIPTRETC</sequence>
<dbReference type="eggNOG" id="KOG1235">
    <property type="taxonomic scope" value="Eukaryota"/>
</dbReference>
<dbReference type="PANTHER" id="PTHR10566">
    <property type="entry name" value="CHAPERONE-ACTIVITY OF BC1 COMPLEX CABC1 -RELATED"/>
    <property type="match status" value="1"/>
</dbReference>
<feature type="signal peptide" evidence="2">
    <location>
        <begin position="1"/>
        <end position="28"/>
    </location>
</feature>
<evidence type="ECO:0000313" key="6">
    <source>
        <dbReference type="Proteomes" id="UP000011087"/>
    </source>
</evidence>
<evidence type="ECO:0000313" key="4">
    <source>
        <dbReference type="EMBL" id="EKX40759.1"/>
    </source>
</evidence>
<accession>L1IY06</accession>
<reference evidence="5" key="3">
    <citation type="submission" date="2016-03" db="UniProtKB">
        <authorList>
            <consortium name="EnsemblProtists"/>
        </authorList>
    </citation>
    <scope>IDENTIFICATION</scope>
</reference>
<dbReference type="InterPro" id="IPR050154">
    <property type="entry name" value="UbiB_kinase"/>
</dbReference>
<feature type="chain" id="PRO_5008770589" evidence="2">
    <location>
        <begin position="29"/>
        <end position="512"/>
    </location>
</feature>
<dbReference type="AlphaFoldDB" id="L1IY06"/>
<dbReference type="KEGG" id="gtt:GUITHDRAFT_175425"/>
<evidence type="ECO:0000313" key="5">
    <source>
        <dbReference type="EnsemblProtists" id="EKX40759"/>
    </source>
</evidence>